<feature type="domain" description="Protein kinase" evidence="7">
    <location>
        <begin position="221"/>
        <end position="542"/>
    </location>
</feature>
<dbReference type="CDD" id="cd00180">
    <property type="entry name" value="PKc"/>
    <property type="match status" value="1"/>
</dbReference>
<organism evidence="8 9">
    <name type="scientific">Polyplosphaeria fusca</name>
    <dbReference type="NCBI Taxonomy" id="682080"/>
    <lineage>
        <taxon>Eukaryota</taxon>
        <taxon>Fungi</taxon>
        <taxon>Dikarya</taxon>
        <taxon>Ascomycota</taxon>
        <taxon>Pezizomycotina</taxon>
        <taxon>Dothideomycetes</taxon>
        <taxon>Pleosporomycetidae</taxon>
        <taxon>Pleosporales</taxon>
        <taxon>Tetraplosphaeriaceae</taxon>
        <taxon>Polyplosphaeria</taxon>
    </lineage>
</organism>
<keyword evidence="1" id="KW-0808">Transferase</keyword>
<evidence type="ECO:0000313" key="8">
    <source>
        <dbReference type="EMBL" id="KAF2734540.1"/>
    </source>
</evidence>
<evidence type="ECO:0000256" key="5">
    <source>
        <dbReference type="ARBA" id="ARBA00037982"/>
    </source>
</evidence>
<dbReference type="GO" id="GO:0004672">
    <property type="term" value="F:protein kinase activity"/>
    <property type="evidence" value="ECO:0007669"/>
    <property type="project" value="InterPro"/>
</dbReference>
<name>A0A9P4QY14_9PLEO</name>
<evidence type="ECO:0000256" key="1">
    <source>
        <dbReference type="ARBA" id="ARBA00022679"/>
    </source>
</evidence>
<evidence type="ECO:0000256" key="4">
    <source>
        <dbReference type="ARBA" id="ARBA00022840"/>
    </source>
</evidence>
<dbReference type="AlphaFoldDB" id="A0A9P4QY14"/>
<feature type="compositionally biased region" description="Polar residues" evidence="6">
    <location>
        <begin position="1"/>
        <end position="19"/>
    </location>
</feature>
<comment type="similarity">
    <text evidence="5">Belongs to the protein kinase superfamily. Ser/Thr protein kinase family. GCN2 subfamily.</text>
</comment>
<dbReference type="Gene3D" id="1.10.510.10">
    <property type="entry name" value="Transferase(Phosphotransferase) domain 1"/>
    <property type="match status" value="1"/>
</dbReference>
<dbReference type="PROSITE" id="PS50011">
    <property type="entry name" value="PROTEIN_KINASE_DOM"/>
    <property type="match status" value="1"/>
</dbReference>
<dbReference type="InterPro" id="IPR008271">
    <property type="entry name" value="Ser/Thr_kinase_AS"/>
</dbReference>
<keyword evidence="2" id="KW-0547">Nucleotide-binding</keyword>
<dbReference type="PANTHER" id="PTHR11042:SF190">
    <property type="entry name" value="MITOSIS INHIBITOR PROTEIN KINASE MIK1"/>
    <property type="match status" value="1"/>
</dbReference>
<feature type="compositionally biased region" description="Polar residues" evidence="6">
    <location>
        <begin position="86"/>
        <end position="105"/>
    </location>
</feature>
<reference evidence="8" key="1">
    <citation type="journal article" date="2020" name="Stud. Mycol.">
        <title>101 Dothideomycetes genomes: a test case for predicting lifestyles and emergence of pathogens.</title>
        <authorList>
            <person name="Haridas S."/>
            <person name="Albert R."/>
            <person name="Binder M."/>
            <person name="Bloem J."/>
            <person name="Labutti K."/>
            <person name="Salamov A."/>
            <person name="Andreopoulos B."/>
            <person name="Baker S."/>
            <person name="Barry K."/>
            <person name="Bills G."/>
            <person name="Bluhm B."/>
            <person name="Cannon C."/>
            <person name="Castanera R."/>
            <person name="Culley D."/>
            <person name="Daum C."/>
            <person name="Ezra D."/>
            <person name="Gonzalez J."/>
            <person name="Henrissat B."/>
            <person name="Kuo A."/>
            <person name="Liang C."/>
            <person name="Lipzen A."/>
            <person name="Lutzoni F."/>
            <person name="Magnuson J."/>
            <person name="Mondo S."/>
            <person name="Nolan M."/>
            <person name="Ohm R."/>
            <person name="Pangilinan J."/>
            <person name="Park H.-J."/>
            <person name="Ramirez L."/>
            <person name="Alfaro M."/>
            <person name="Sun H."/>
            <person name="Tritt A."/>
            <person name="Yoshinaga Y."/>
            <person name="Zwiers L.-H."/>
            <person name="Turgeon B."/>
            <person name="Goodwin S."/>
            <person name="Spatafora J."/>
            <person name="Crous P."/>
            <person name="Grigoriev I."/>
        </authorList>
    </citation>
    <scope>NUCLEOTIDE SEQUENCE</scope>
    <source>
        <strain evidence="8">CBS 125425</strain>
    </source>
</reference>
<dbReference type="SMART" id="SM00220">
    <property type="entry name" value="S_TKc"/>
    <property type="match status" value="1"/>
</dbReference>
<feature type="region of interest" description="Disordered" evidence="6">
    <location>
        <begin position="1"/>
        <end position="21"/>
    </location>
</feature>
<evidence type="ECO:0000256" key="3">
    <source>
        <dbReference type="ARBA" id="ARBA00022777"/>
    </source>
</evidence>
<dbReference type="GO" id="GO:0005524">
    <property type="term" value="F:ATP binding"/>
    <property type="evidence" value="ECO:0007669"/>
    <property type="project" value="UniProtKB-KW"/>
</dbReference>
<keyword evidence="9" id="KW-1185">Reference proteome</keyword>
<feature type="compositionally biased region" description="Basic and acidic residues" evidence="6">
    <location>
        <begin position="183"/>
        <end position="204"/>
    </location>
</feature>
<dbReference type="GO" id="GO:0005634">
    <property type="term" value="C:nucleus"/>
    <property type="evidence" value="ECO:0007669"/>
    <property type="project" value="TreeGrafter"/>
</dbReference>
<feature type="region of interest" description="Disordered" evidence="6">
    <location>
        <begin position="173"/>
        <end position="204"/>
    </location>
</feature>
<dbReference type="InterPro" id="IPR000719">
    <property type="entry name" value="Prot_kinase_dom"/>
</dbReference>
<dbReference type="PANTHER" id="PTHR11042">
    <property type="entry name" value="EUKARYOTIC TRANSLATION INITIATION FACTOR 2-ALPHA KINASE EIF2-ALPHA KINASE -RELATED"/>
    <property type="match status" value="1"/>
</dbReference>
<dbReference type="OrthoDB" id="4062651at2759"/>
<comment type="caution">
    <text evidence="8">The sequence shown here is derived from an EMBL/GenBank/DDBJ whole genome shotgun (WGS) entry which is preliminary data.</text>
</comment>
<protein>
    <submittedName>
        <fullName evidence="8">Kinase-like protein</fullName>
    </submittedName>
</protein>
<dbReference type="EMBL" id="ML996146">
    <property type="protein sequence ID" value="KAF2734540.1"/>
    <property type="molecule type" value="Genomic_DNA"/>
</dbReference>
<dbReference type="InterPro" id="IPR011009">
    <property type="entry name" value="Kinase-like_dom_sf"/>
</dbReference>
<evidence type="ECO:0000259" key="7">
    <source>
        <dbReference type="PROSITE" id="PS50011"/>
    </source>
</evidence>
<dbReference type="InterPro" id="IPR050339">
    <property type="entry name" value="CC_SR_Kinase"/>
</dbReference>
<keyword evidence="4" id="KW-0067">ATP-binding</keyword>
<evidence type="ECO:0000256" key="6">
    <source>
        <dbReference type="SAM" id="MobiDB-lite"/>
    </source>
</evidence>
<evidence type="ECO:0000256" key="2">
    <source>
        <dbReference type="ARBA" id="ARBA00022741"/>
    </source>
</evidence>
<keyword evidence="3 8" id="KW-0418">Kinase</keyword>
<gene>
    <name evidence="8" type="ORF">EJ04DRAFT_602789</name>
</gene>
<dbReference type="PROSITE" id="PS00108">
    <property type="entry name" value="PROTEIN_KINASE_ST"/>
    <property type="match status" value="1"/>
</dbReference>
<accession>A0A9P4QY14</accession>
<dbReference type="Proteomes" id="UP000799444">
    <property type="component" value="Unassembled WGS sequence"/>
</dbReference>
<sequence>MNPSHSYTEVGNETSSDWPNGSFARLVTETENLLPSPSIDKQNRLSMSNALELSSENLGDPSNLFFADGVLLSGLDEDVQHRSSVSDRTSFARRQSASQNAAEASLSTSSFERGIYFAHDNGGGAQALHNLVTKRSYDQESHGSFRTAFSSVTSFSTAPRSISSLPKLKTLDLLENKGVNTPEEPRSEMSTEAADEHSLDREKRSDWMTHLKSKGILKHPFDELDWSGRGQHVECSMAEESELPLRHERILGHSANALIDSVLCRRIRLARKKIRCSRWLKRETAINEVQHLQRLQHSHIVRVVGTYTMNQCLSILLYPAADWNLAEFMDFNINPSGHSDRHRQLLQPFWYSVETFLGCLASAVNYMHSQNVKHMDIKPTNCLVRVYHRSGRAASETYKIYLADFGIARAYQNPAASETDSPTPFTRTYAAPEVVLQDTRGLKADIFSLGCVFLEMLAALFSTNFINEMEALQEIRADNIGDISYHANIPAVLRWFRDVNRRVEYCDRLNCEDLIELLPRMMNEVPDKRPTAAKIQEATKRLQCGWCHTGTEPFEAAKSVT</sequence>
<feature type="region of interest" description="Disordered" evidence="6">
    <location>
        <begin position="82"/>
        <end position="105"/>
    </location>
</feature>
<dbReference type="Pfam" id="PF00069">
    <property type="entry name" value="Pkinase"/>
    <property type="match status" value="1"/>
</dbReference>
<proteinExistence type="inferred from homology"/>
<dbReference type="SUPFAM" id="SSF56112">
    <property type="entry name" value="Protein kinase-like (PK-like)"/>
    <property type="match status" value="1"/>
</dbReference>
<dbReference type="GO" id="GO:0005737">
    <property type="term" value="C:cytoplasm"/>
    <property type="evidence" value="ECO:0007669"/>
    <property type="project" value="TreeGrafter"/>
</dbReference>
<evidence type="ECO:0000313" key="9">
    <source>
        <dbReference type="Proteomes" id="UP000799444"/>
    </source>
</evidence>